<dbReference type="EMBL" id="CAFBLT010000001">
    <property type="protein sequence ID" value="CAB4862330.1"/>
    <property type="molecule type" value="Genomic_DNA"/>
</dbReference>
<protein>
    <submittedName>
        <fullName evidence="2">Unannotated protein</fullName>
    </submittedName>
</protein>
<dbReference type="EMBL" id="CAFABE010000013">
    <property type="protein sequence ID" value="CAB4821683.1"/>
    <property type="molecule type" value="Genomic_DNA"/>
</dbReference>
<accession>A0A6J7CXK2</accession>
<evidence type="ECO:0000313" key="1">
    <source>
        <dbReference type="EMBL" id="CAB4821683.1"/>
    </source>
</evidence>
<dbReference type="AlphaFoldDB" id="A0A6J7CXK2"/>
<evidence type="ECO:0000313" key="3">
    <source>
        <dbReference type="EMBL" id="CAB5029827.1"/>
    </source>
</evidence>
<dbReference type="EMBL" id="CAFBPM010000019">
    <property type="protein sequence ID" value="CAB5029827.1"/>
    <property type="molecule type" value="Genomic_DNA"/>
</dbReference>
<dbReference type="InterPro" id="IPR029063">
    <property type="entry name" value="SAM-dependent_MTases_sf"/>
</dbReference>
<dbReference type="SUPFAM" id="SSF53335">
    <property type="entry name" value="S-adenosyl-L-methionine-dependent methyltransferases"/>
    <property type="match status" value="1"/>
</dbReference>
<sequence>MAYDNNMLVSQVCKYEDFITPDFLAWRQALGGYHLVPDREPPITVHRKMWEWIFTLQALKERDMLEPGKTGIGFGVGKEPLVALFAKEGAKIHATDLDPKQAQENGWLDTGVEYATTIDEMNLYGLCDQKEFEKLVSYSYIDMNHLPEEHDHYDFSWSSCAFEHLGDLQSGMDFVVNQMKFVKPGGYSVHTTELNVGSNFKTVSEGATVLYRKRDIKRLVKRLRRQGCRVELDLTLGTTPDDLHIDTPPFDPEPHLKVQLGEFVTTSMALIIQKPL</sequence>
<reference evidence="2" key="1">
    <citation type="submission" date="2020-05" db="EMBL/GenBank/DDBJ databases">
        <authorList>
            <person name="Chiriac C."/>
            <person name="Salcher M."/>
            <person name="Ghai R."/>
            <person name="Kavagutti S V."/>
        </authorList>
    </citation>
    <scope>NUCLEOTIDE SEQUENCE</scope>
</reference>
<proteinExistence type="predicted"/>
<name>A0A6J7CXK2_9ZZZZ</name>
<dbReference type="Gene3D" id="3.40.50.150">
    <property type="entry name" value="Vaccinia Virus protein VP39"/>
    <property type="match status" value="1"/>
</dbReference>
<evidence type="ECO:0000313" key="2">
    <source>
        <dbReference type="EMBL" id="CAB4862330.1"/>
    </source>
</evidence>
<gene>
    <name evidence="1" type="ORF">UFOPK3164_00460</name>
    <name evidence="2" type="ORF">UFOPK3427_00265</name>
    <name evidence="3" type="ORF">UFOPK4112_01522</name>
</gene>
<organism evidence="2">
    <name type="scientific">freshwater metagenome</name>
    <dbReference type="NCBI Taxonomy" id="449393"/>
    <lineage>
        <taxon>unclassified sequences</taxon>
        <taxon>metagenomes</taxon>
        <taxon>ecological metagenomes</taxon>
    </lineage>
</organism>